<evidence type="ECO:0000313" key="4">
    <source>
        <dbReference type="Proteomes" id="UP000027142"/>
    </source>
</evidence>
<dbReference type="AlphaFoldDB" id="A0A060M396"/>
<dbReference type="EMBL" id="CP003923">
    <property type="protein sequence ID" value="AIC95013.1"/>
    <property type="molecule type" value="Genomic_DNA"/>
</dbReference>
<protein>
    <submittedName>
        <fullName evidence="3">SpoIVB peptidase</fullName>
    </submittedName>
</protein>
<dbReference type="SUPFAM" id="SSF50156">
    <property type="entry name" value="PDZ domain-like"/>
    <property type="match status" value="1"/>
</dbReference>
<evidence type="ECO:0000313" key="3">
    <source>
        <dbReference type="EMBL" id="AIC95013.1"/>
    </source>
</evidence>
<keyword evidence="1" id="KW-0812">Transmembrane</keyword>
<accession>A0A060M396</accession>
<keyword evidence="1" id="KW-0472">Membrane</keyword>
<dbReference type="Gene3D" id="2.30.42.10">
    <property type="match status" value="1"/>
</dbReference>
<gene>
    <name evidence="3" type="ORF">BleG1_2437</name>
</gene>
<feature type="domain" description="Peptidase S55" evidence="2">
    <location>
        <begin position="185"/>
        <end position="426"/>
    </location>
</feature>
<dbReference type="InterPro" id="IPR014219">
    <property type="entry name" value="SpoIVB"/>
</dbReference>
<reference evidence="3 4" key="1">
    <citation type="journal article" date="2014" name="Gene">
        <title>A comparative genomic analysis of the alkalitolerant soil bacterium Bacillus lehensis G1.</title>
        <authorList>
            <person name="Noor Y.M."/>
            <person name="Samsulrizal N.H."/>
            <person name="Jema'on N.A."/>
            <person name="Low K.O."/>
            <person name="Ramli A.N."/>
            <person name="Alias N.I."/>
            <person name="Damis S.I."/>
            <person name="Fuzi S.F."/>
            <person name="Isa M.N."/>
            <person name="Murad A.M."/>
            <person name="Raih M.F."/>
            <person name="Bakar F.D."/>
            <person name="Najimudin N."/>
            <person name="Mahadi N.M."/>
            <person name="Illias R.M."/>
        </authorList>
    </citation>
    <scope>NUCLEOTIDE SEQUENCE [LARGE SCALE GENOMIC DNA]</scope>
    <source>
        <strain evidence="3 4">G1</strain>
    </source>
</reference>
<dbReference type="InterPro" id="IPR041489">
    <property type="entry name" value="PDZ_6"/>
</dbReference>
<dbReference type="InterPro" id="IPR036034">
    <property type="entry name" value="PDZ_sf"/>
</dbReference>
<name>A0A060M396_9BACI</name>
<dbReference type="OrthoDB" id="9765242at2"/>
<dbReference type="PATRIC" id="fig|1246626.3.peg.2436"/>
<dbReference type="NCBIfam" id="TIGR02860">
    <property type="entry name" value="spore_IV_B"/>
    <property type="match status" value="1"/>
</dbReference>
<dbReference type="eggNOG" id="COG0750">
    <property type="taxonomic scope" value="Bacteria"/>
</dbReference>
<feature type="transmembrane region" description="Helical" evidence="1">
    <location>
        <begin position="6"/>
        <end position="23"/>
    </location>
</feature>
<dbReference type="HOGENOM" id="CLU_035713_0_0_9"/>
<dbReference type="Proteomes" id="UP000027142">
    <property type="component" value="Chromosome"/>
</dbReference>
<dbReference type="Pfam" id="PF05580">
    <property type="entry name" value="Peptidase_S55"/>
    <property type="match status" value="1"/>
</dbReference>
<dbReference type="STRING" id="1246626.BleG1_2437"/>
<dbReference type="Pfam" id="PF17820">
    <property type="entry name" value="PDZ_6"/>
    <property type="match status" value="1"/>
</dbReference>
<organism evidence="3 4">
    <name type="scientific">Shouchella lehensis G1</name>
    <dbReference type="NCBI Taxonomy" id="1246626"/>
    <lineage>
        <taxon>Bacteria</taxon>
        <taxon>Bacillati</taxon>
        <taxon>Bacillota</taxon>
        <taxon>Bacilli</taxon>
        <taxon>Bacillales</taxon>
        <taxon>Bacillaceae</taxon>
        <taxon>Shouchella</taxon>
    </lineage>
</organism>
<keyword evidence="1" id="KW-1133">Transmembrane helix</keyword>
<dbReference type="PROSITE" id="PS51494">
    <property type="entry name" value="SPOIVB"/>
    <property type="match status" value="1"/>
</dbReference>
<dbReference type="InterPro" id="IPR008763">
    <property type="entry name" value="Peptidase_S55"/>
</dbReference>
<dbReference type="KEGG" id="ble:BleG1_2437"/>
<proteinExistence type="predicted"/>
<keyword evidence="4" id="KW-1185">Reference proteome</keyword>
<sequence>MLKEGVRYVIGVLFLVCLLFLGFNPQFKQFIDIPTSIVLFEGSETAVEANGFAIEGNSHIEVEQMESQTILQGIKTGHTNVTLQNGNWPAKKIDVSVLPEIKVVPGGQSIGVKLNTEGVLVVGHHKIDTKSGQRSPGEFAGIEVGDMITNINGEKMHTMSEVSKQVQHAGEENQELKVKVLRGEKEITTVLKPEKAKGDHLYRLGLYIRDSAAGVGTMTFYEPESKRYGALGHVISDIDTKKPVSVLNGQLLRSSVTSISRGINGEPGEKLASISKDREILGTIHKNSALGIYGTLNETVQLKNNVYDQPLPISTASEVKEGPAKILTVLDGEEVEQFDIEIVSSTPQESPATKGMIIKVTDKRLLEKTGGIVQGMSGSPIIQGDKIVGAVTHVFVNDPTSGYGCHISWMLEESGIHTGLVKHQAQAS</sequence>
<evidence type="ECO:0000259" key="2">
    <source>
        <dbReference type="PROSITE" id="PS51494"/>
    </source>
</evidence>
<evidence type="ECO:0000256" key="1">
    <source>
        <dbReference type="SAM" id="Phobius"/>
    </source>
</evidence>